<feature type="region of interest" description="Disordered" evidence="13">
    <location>
        <begin position="80"/>
        <end position="110"/>
    </location>
</feature>
<keyword evidence="9 12" id="KW-0472">Membrane</keyword>
<evidence type="ECO:0000256" key="3">
    <source>
        <dbReference type="ARBA" id="ARBA00008919"/>
    </source>
</evidence>
<feature type="domain" description="Fucosyltransferase C-terminal" evidence="14">
    <location>
        <begin position="305"/>
        <end position="486"/>
    </location>
</feature>
<gene>
    <name evidence="15" type="ORF">CTEN210_14097</name>
</gene>
<evidence type="ECO:0000259" key="14">
    <source>
        <dbReference type="Pfam" id="PF00852"/>
    </source>
</evidence>
<dbReference type="EMBL" id="BLLK01000058">
    <property type="protein sequence ID" value="GFH57621.1"/>
    <property type="molecule type" value="Genomic_DNA"/>
</dbReference>
<feature type="compositionally biased region" description="Polar residues" evidence="13">
    <location>
        <begin position="83"/>
        <end position="110"/>
    </location>
</feature>
<reference evidence="15 16" key="1">
    <citation type="journal article" date="2021" name="Sci. Rep.">
        <title>The genome of the diatom Chaetoceros tenuissimus carries an ancient integrated fragment of an extant virus.</title>
        <authorList>
            <person name="Hongo Y."/>
            <person name="Kimura K."/>
            <person name="Takaki Y."/>
            <person name="Yoshida Y."/>
            <person name="Baba S."/>
            <person name="Kobayashi G."/>
            <person name="Nagasaki K."/>
            <person name="Hano T."/>
            <person name="Tomaru Y."/>
        </authorList>
    </citation>
    <scope>NUCLEOTIDE SEQUENCE [LARGE SCALE GENOMIC DNA]</scope>
    <source>
        <strain evidence="15 16">NIES-3715</strain>
    </source>
</reference>
<dbReference type="InterPro" id="IPR055270">
    <property type="entry name" value="Glyco_tran_10_C"/>
</dbReference>
<feature type="region of interest" description="Disordered" evidence="13">
    <location>
        <begin position="1"/>
        <end position="32"/>
    </location>
</feature>
<evidence type="ECO:0000256" key="8">
    <source>
        <dbReference type="ARBA" id="ARBA00022989"/>
    </source>
</evidence>
<feature type="transmembrane region" description="Helical" evidence="12">
    <location>
        <begin position="40"/>
        <end position="59"/>
    </location>
</feature>
<comment type="pathway">
    <text evidence="2">Protein modification; protein glycosylation.</text>
</comment>
<dbReference type="AlphaFoldDB" id="A0AAD3D6J8"/>
<evidence type="ECO:0000256" key="9">
    <source>
        <dbReference type="ARBA" id="ARBA00023136"/>
    </source>
</evidence>
<feature type="compositionally biased region" description="Basic and acidic residues" evidence="13">
    <location>
        <begin position="139"/>
        <end position="172"/>
    </location>
</feature>
<evidence type="ECO:0000256" key="4">
    <source>
        <dbReference type="ARBA" id="ARBA00022676"/>
    </source>
</evidence>
<comment type="similarity">
    <text evidence="3 12">Belongs to the glycosyltransferase 10 family.</text>
</comment>
<keyword evidence="7" id="KW-0735">Signal-anchor</keyword>
<comment type="caution">
    <text evidence="15">The sequence shown here is derived from an EMBL/GenBank/DDBJ whole genome shotgun (WGS) entry which is preliminary data.</text>
</comment>
<keyword evidence="6 12" id="KW-0812">Transmembrane</keyword>
<protein>
    <recommendedName>
        <fullName evidence="12">Fucosyltransferase</fullName>
        <ecNumber evidence="12">2.4.1.-</ecNumber>
    </recommendedName>
</protein>
<name>A0AAD3D6J8_9STRA</name>
<evidence type="ECO:0000256" key="6">
    <source>
        <dbReference type="ARBA" id="ARBA00022692"/>
    </source>
</evidence>
<proteinExistence type="inferred from homology"/>
<dbReference type="InterPro" id="IPR001503">
    <property type="entry name" value="Glyco_trans_10"/>
</dbReference>
<dbReference type="FunFam" id="3.40.50.11660:FF:000002">
    <property type="entry name" value="Alpha-(1,3)-fucosyltransferase"/>
    <property type="match status" value="1"/>
</dbReference>
<evidence type="ECO:0000256" key="11">
    <source>
        <dbReference type="ARBA" id="ARBA00037847"/>
    </source>
</evidence>
<feature type="region of interest" description="Disordered" evidence="13">
    <location>
        <begin position="129"/>
        <end position="177"/>
    </location>
</feature>
<accession>A0AAD3D6J8</accession>
<keyword evidence="12" id="KW-0333">Golgi apparatus</keyword>
<dbReference type="SUPFAM" id="SSF53756">
    <property type="entry name" value="UDP-Glycosyltransferase/glycogen phosphorylase"/>
    <property type="match status" value="1"/>
</dbReference>
<evidence type="ECO:0000256" key="2">
    <source>
        <dbReference type="ARBA" id="ARBA00004922"/>
    </source>
</evidence>
<sequence>MNTENSKQIHKRRPATHGGQGKPKKQVELSRRAKAQRASCSVLLAKTLLFVVAFAYLMVSLSTTYTAADPAFDLSSVKGIGGTQQSQSVTHSTEIAREQSSQTPADGKTATKTLRASILDSKSKQAGVQDINLRKRTTRNLDRGKGNSKFKKEELLPESKKSSTIDAGEKSDLSSSETPSILIVTANHHYYGSGYESKVENCTYHGKLDCEFSKKGKEMADVLLYHMPNAPKVLNRMYPNQLLAGMSMEPGSYYRKQMDPKFLAHFDIRMYYNRSSEVPLLYSSDFISGNLFAPSKVKTEDKIPSLVYINSNCGAMNGRNKIVKDVMDIGDIEVHSYGSCLRNKSGGGRGTNKMDIMSKYKFCIAMENSNEIDYVSEKLWQALQAGCLPVYYGAPNIAEFLPVPIKKIIINYADFGSPKALSDELARINKDDKLYEEFMEWKKLDPRKDKVLPGFKWLVEVADRGHSKCELCRYAMKVKESRRFMNTTHS</sequence>
<evidence type="ECO:0000313" key="15">
    <source>
        <dbReference type="EMBL" id="GFH57621.1"/>
    </source>
</evidence>
<evidence type="ECO:0000256" key="5">
    <source>
        <dbReference type="ARBA" id="ARBA00022679"/>
    </source>
</evidence>
<dbReference type="PANTHER" id="PTHR11929:SF194">
    <property type="entry name" value="ALPHA-(1,3)-FUCOSYLTRANSFERASE 10"/>
    <property type="match status" value="1"/>
</dbReference>
<dbReference type="Gene3D" id="3.40.50.11660">
    <property type="entry name" value="Glycosyl transferase family 10, C-terminal domain"/>
    <property type="match status" value="1"/>
</dbReference>
<evidence type="ECO:0000256" key="7">
    <source>
        <dbReference type="ARBA" id="ARBA00022968"/>
    </source>
</evidence>
<keyword evidence="5 12" id="KW-0808">Transferase</keyword>
<evidence type="ECO:0000256" key="13">
    <source>
        <dbReference type="SAM" id="MobiDB-lite"/>
    </source>
</evidence>
<keyword evidence="10" id="KW-0325">Glycoprotein</keyword>
<keyword evidence="4 12" id="KW-0328">Glycosyltransferase</keyword>
<dbReference type="GO" id="GO:0032580">
    <property type="term" value="C:Golgi cisterna membrane"/>
    <property type="evidence" value="ECO:0007669"/>
    <property type="project" value="UniProtKB-SubCell"/>
</dbReference>
<dbReference type="GO" id="GO:0046920">
    <property type="term" value="F:alpha-(1-&gt;3)-fucosyltransferase activity"/>
    <property type="evidence" value="ECO:0007669"/>
    <property type="project" value="TreeGrafter"/>
</dbReference>
<evidence type="ECO:0000256" key="1">
    <source>
        <dbReference type="ARBA" id="ARBA00004606"/>
    </source>
</evidence>
<dbReference type="EC" id="2.4.1.-" evidence="12"/>
<organism evidence="15 16">
    <name type="scientific">Chaetoceros tenuissimus</name>
    <dbReference type="NCBI Taxonomy" id="426638"/>
    <lineage>
        <taxon>Eukaryota</taxon>
        <taxon>Sar</taxon>
        <taxon>Stramenopiles</taxon>
        <taxon>Ochrophyta</taxon>
        <taxon>Bacillariophyta</taxon>
        <taxon>Coscinodiscophyceae</taxon>
        <taxon>Chaetocerotophycidae</taxon>
        <taxon>Chaetocerotales</taxon>
        <taxon>Chaetocerotaceae</taxon>
        <taxon>Chaetoceros</taxon>
    </lineage>
</organism>
<dbReference type="Pfam" id="PF00852">
    <property type="entry name" value="Glyco_transf_10"/>
    <property type="match status" value="1"/>
</dbReference>
<dbReference type="PANTHER" id="PTHR11929">
    <property type="entry name" value="ALPHA- 1,3 -FUCOSYLTRANSFERASE"/>
    <property type="match status" value="1"/>
</dbReference>
<keyword evidence="8 12" id="KW-1133">Transmembrane helix</keyword>
<evidence type="ECO:0000313" key="16">
    <source>
        <dbReference type="Proteomes" id="UP001054902"/>
    </source>
</evidence>
<dbReference type="Proteomes" id="UP001054902">
    <property type="component" value="Unassembled WGS sequence"/>
</dbReference>
<evidence type="ECO:0000256" key="12">
    <source>
        <dbReference type="RuleBase" id="RU003832"/>
    </source>
</evidence>
<evidence type="ECO:0000256" key="10">
    <source>
        <dbReference type="ARBA" id="ARBA00023180"/>
    </source>
</evidence>
<keyword evidence="16" id="KW-1185">Reference proteome</keyword>
<comment type="subcellular location">
    <subcellularLocation>
        <location evidence="11">Endomembrane system</location>
        <topology evidence="11">Single-pass membrane protein</topology>
    </subcellularLocation>
    <subcellularLocation>
        <location evidence="12">Golgi apparatus</location>
        <location evidence="12">Golgi stack membrane</location>
        <topology evidence="12">Single-pass type II membrane protein</topology>
    </subcellularLocation>
    <subcellularLocation>
        <location evidence="1">Membrane</location>
        <topology evidence="1">Single-pass type II membrane protein</topology>
    </subcellularLocation>
</comment>
<dbReference type="InterPro" id="IPR038577">
    <property type="entry name" value="GT10-like_C_sf"/>
</dbReference>